<dbReference type="OrthoDB" id="7545306at2759"/>
<name>A0A814ECS7_9BILA</name>
<gene>
    <name evidence="2" type="ORF">OXX778_LOCUS14755</name>
</gene>
<evidence type="ECO:0000259" key="1">
    <source>
        <dbReference type="Pfam" id="PF10551"/>
    </source>
</evidence>
<proteinExistence type="predicted"/>
<dbReference type="InterPro" id="IPR018289">
    <property type="entry name" value="MULE_transposase_dom"/>
</dbReference>
<accession>A0A814ECS7</accession>
<comment type="caution">
    <text evidence="2">The sequence shown here is derived from an EMBL/GenBank/DDBJ whole genome shotgun (WGS) entry which is preliminary data.</text>
</comment>
<evidence type="ECO:0000313" key="3">
    <source>
        <dbReference type="Proteomes" id="UP000663879"/>
    </source>
</evidence>
<sequence>MSSNGIKILSNTTRWHFDGTLKTCPAHFYQILSIHGYYQNQMFPADYILLQYKERETYIDALTQVKCILASNNLAIKIQEVLSDFELAIFQAISVVFENAKIYGCWFHFNQALIRFCAFRTHRKRMDTHTRQHQNNSGSRHYQICKIELDPVRIHSYLVSNKQKIKEEYNLENFIIPNLVKIGNFKAAYKREIGNNTKIKQVIDFLKAHIFNYNLKDEIFFFGLKLENDDEPVVGTGTDDNHCHILLTTKKMLKFLDDNIDNFP</sequence>
<keyword evidence="3" id="KW-1185">Reference proteome</keyword>
<evidence type="ECO:0000313" key="2">
    <source>
        <dbReference type="EMBL" id="CAF0967765.1"/>
    </source>
</evidence>
<organism evidence="2 3">
    <name type="scientific">Brachionus calyciflorus</name>
    <dbReference type="NCBI Taxonomy" id="104777"/>
    <lineage>
        <taxon>Eukaryota</taxon>
        <taxon>Metazoa</taxon>
        <taxon>Spiralia</taxon>
        <taxon>Gnathifera</taxon>
        <taxon>Rotifera</taxon>
        <taxon>Eurotatoria</taxon>
        <taxon>Monogononta</taxon>
        <taxon>Pseudotrocha</taxon>
        <taxon>Ploima</taxon>
        <taxon>Brachionidae</taxon>
        <taxon>Brachionus</taxon>
    </lineage>
</organism>
<dbReference type="EMBL" id="CAJNOC010003101">
    <property type="protein sequence ID" value="CAF0967765.1"/>
    <property type="molecule type" value="Genomic_DNA"/>
</dbReference>
<protein>
    <recommendedName>
        <fullName evidence="1">MULE transposase domain-containing protein</fullName>
    </recommendedName>
</protein>
<dbReference type="Proteomes" id="UP000663879">
    <property type="component" value="Unassembled WGS sequence"/>
</dbReference>
<dbReference type="AlphaFoldDB" id="A0A814ECS7"/>
<feature type="domain" description="MULE transposase" evidence="1">
    <location>
        <begin position="15"/>
        <end position="111"/>
    </location>
</feature>
<dbReference type="Pfam" id="PF10551">
    <property type="entry name" value="MULE"/>
    <property type="match status" value="1"/>
</dbReference>
<reference evidence="2" key="1">
    <citation type="submission" date="2021-02" db="EMBL/GenBank/DDBJ databases">
        <authorList>
            <person name="Nowell W R."/>
        </authorList>
    </citation>
    <scope>NUCLEOTIDE SEQUENCE</scope>
    <source>
        <strain evidence="2">Ploen Becks lab</strain>
    </source>
</reference>